<dbReference type="Proteomes" id="UP000195880">
    <property type="component" value="Chromosome"/>
</dbReference>
<feature type="region of interest" description="Disordered" evidence="1">
    <location>
        <begin position="68"/>
        <end position="115"/>
    </location>
</feature>
<feature type="compositionally biased region" description="Low complexity" evidence="1">
    <location>
        <begin position="81"/>
        <end position="92"/>
    </location>
</feature>
<protein>
    <submittedName>
        <fullName evidence="2">Uncharacterized protein</fullName>
    </submittedName>
</protein>
<dbReference type="EMBL" id="CP021748">
    <property type="protein sequence ID" value="ARX88033.1"/>
    <property type="molecule type" value="Genomic_DNA"/>
</dbReference>
<accession>A0A1Z1WNN3</accession>
<dbReference type="AlphaFoldDB" id="A0A1Z1WNN3"/>
<name>A0A1Z1WNN3_9ACTN</name>
<reference evidence="2 3" key="1">
    <citation type="submission" date="2017-05" db="EMBL/GenBank/DDBJ databases">
        <title>Streptomyces alboflavus Genome sequencing and assembly.</title>
        <authorList>
            <person name="Wang Y."/>
            <person name="Du B."/>
            <person name="Ding Y."/>
            <person name="Liu H."/>
            <person name="Hou Q."/>
            <person name="Liu K."/>
            <person name="Wang C."/>
            <person name="Yao L."/>
        </authorList>
    </citation>
    <scope>NUCLEOTIDE SEQUENCE [LARGE SCALE GENOMIC DNA]</scope>
    <source>
        <strain evidence="2 3">MDJK44</strain>
    </source>
</reference>
<keyword evidence="3" id="KW-1185">Reference proteome</keyword>
<dbReference type="Gene3D" id="3.30.70.3290">
    <property type="match status" value="1"/>
</dbReference>
<evidence type="ECO:0000256" key="1">
    <source>
        <dbReference type="SAM" id="MobiDB-lite"/>
    </source>
</evidence>
<sequence>MPLTLSARSDPALRAQASALRERLLADPALDPVDVAHSLQTTRAALEHRAVVLGGDRDALLPALAAVAEARRRPPPSKRWPGSPAGPSSCSPDRVPNGRAWRPDCGTPRPSSGPV</sequence>
<gene>
    <name evidence="2" type="ORF">SMD44_07519</name>
</gene>
<dbReference type="KEGG" id="salf:SMD44_07519"/>
<evidence type="ECO:0000313" key="3">
    <source>
        <dbReference type="Proteomes" id="UP000195880"/>
    </source>
</evidence>
<proteinExistence type="predicted"/>
<organism evidence="2 3">
    <name type="scientific">Streptomyces alboflavus</name>
    <dbReference type="NCBI Taxonomy" id="67267"/>
    <lineage>
        <taxon>Bacteria</taxon>
        <taxon>Bacillati</taxon>
        <taxon>Actinomycetota</taxon>
        <taxon>Actinomycetes</taxon>
        <taxon>Kitasatosporales</taxon>
        <taxon>Streptomycetaceae</taxon>
        <taxon>Streptomyces</taxon>
    </lineage>
</organism>
<evidence type="ECO:0000313" key="2">
    <source>
        <dbReference type="EMBL" id="ARX88033.1"/>
    </source>
</evidence>
<dbReference type="Pfam" id="PF22621">
    <property type="entry name" value="CurL-like_PKS_C"/>
    <property type="match status" value="1"/>
</dbReference>